<name>A0ABN2TG55_9MICO</name>
<dbReference type="EMBL" id="BAAANO010000015">
    <property type="protein sequence ID" value="GAA2007562.1"/>
    <property type="molecule type" value="Genomic_DNA"/>
</dbReference>
<protein>
    <recommendedName>
        <fullName evidence="2">HTH iclR-type domain-containing protein</fullName>
    </recommendedName>
</protein>
<dbReference type="InterPro" id="IPR036388">
    <property type="entry name" value="WH-like_DNA-bd_sf"/>
</dbReference>
<accession>A0ABN2TG55</accession>
<dbReference type="PROSITE" id="PS51077">
    <property type="entry name" value="HTH_ICLR"/>
    <property type="match status" value="1"/>
</dbReference>
<dbReference type="Proteomes" id="UP001500755">
    <property type="component" value="Unassembled WGS sequence"/>
</dbReference>
<sequence length="145" mass="15066">MAESPGISSHTSELELGLDTGLFTEASSRRAPNGTQSLTRTLAILRALAESAMSGRPYLTLGALARTVGLAKSTVHRLLAGLHAHGLVARDDHGGYAIGSAFIGLGRIAEEVHAVPPAGARAAGSHTERDEYSTERAALASWHTS</sequence>
<comment type="caution">
    <text evidence="3">The sequence shown here is derived from an EMBL/GenBank/DDBJ whole genome shotgun (WGS) entry which is preliminary data.</text>
</comment>
<gene>
    <name evidence="3" type="ORF">GCM10009755_17340</name>
</gene>
<feature type="domain" description="HTH iclR-type" evidence="2">
    <location>
        <begin position="35"/>
        <end position="100"/>
    </location>
</feature>
<evidence type="ECO:0000259" key="2">
    <source>
        <dbReference type="PROSITE" id="PS51077"/>
    </source>
</evidence>
<evidence type="ECO:0000256" key="1">
    <source>
        <dbReference type="SAM" id="MobiDB-lite"/>
    </source>
</evidence>
<dbReference type="PANTHER" id="PTHR30136">
    <property type="entry name" value="HELIX-TURN-HELIX TRANSCRIPTIONAL REGULATOR, ICLR FAMILY"/>
    <property type="match status" value="1"/>
</dbReference>
<keyword evidence="4" id="KW-1185">Reference proteome</keyword>
<proteinExistence type="predicted"/>
<evidence type="ECO:0000313" key="3">
    <source>
        <dbReference type="EMBL" id="GAA2007562.1"/>
    </source>
</evidence>
<dbReference type="Gene3D" id="1.10.10.10">
    <property type="entry name" value="Winged helix-like DNA-binding domain superfamily/Winged helix DNA-binding domain"/>
    <property type="match status" value="1"/>
</dbReference>
<dbReference type="InterPro" id="IPR050707">
    <property type="entry name" value="HTH_MetabolicPath_Reg"/>
</dbReference>
<dbReference type="RefSeq" id="WP_344308829.1">
    <property type="nucleotide sequence ID" value="NZ_BAAANO010000015.1"/>
</dbReference>
<dbReference type="PANTHER" id="PTHR30136:SF24">
    <property type="entry name" value="HTH-TYPE TRANSCRIPTIONAL REPRESSOR ALLR"/>
    <property type="match status" value="1"/>
</dbReference>
<feature type="region of interest" description="Disordered" evidence="1">
    <location>
        <begin position="119"/>
        <end position="145"/>
    </location>
</feature>
<dbReference type="InterPro" id="IPR036390">
    <property type="entry name" value="WH_DNA-bd_sf"/>
</dbReference>
<dbReference type="SUPFAM" id="SSF46785">
    <property type="entry name" value="Winged helix' DNA-binding domain"/>
    <property type="match status" value="1"/>
</dbReference>
<dbReference type="InterPro" id="IPR005471">
    <property type="entry name" value="Tscrpt_reg_IclR_N"/>
</dbReference>
<evidence type="ECO:0000313" key="4">
    <source>
        <dbReference type="Proteomes" id="UP001500755"/>
    </source>
</evidence>
<dbReference type="Pfam" id="PF09339">
    <property type="entry name" value="HTH_IclR"/>
    <property type="match status" value="1"/>
</dbReference>
<dbReference type="SMART" id="SM00346">
    <property type="entry name" value="HTH_ICLR"/>
    <property type="match status" value="1"/>
</dbReference>
<organism evidence="3 4">
    <name type="scientific">Brevibacterium samyangense</name>
    <dbReference type="NCBI Taxonomy" id="366888"/>
    <lineage>
        <taxon>Bacteria</taxon>
        <taxon>Bacillati</taxon>
        <taxon>Actinomycetota</taxon>
        <taxon>Actinomycetes</taxon>
        <taxon>Micrococcales</taxon>
        <taxon>Brevibacteriaceae</taxon>
        <taxon>Brevibacterium</taxon>
    </lineage>
</organism>
<reference evidence="3 4" key="1">
    <citation type="journal article" date="2019" name="Int. J. Syst. Evol. Microbiol.">
        <title>The Global Catalogue of Microorganisms (GCM) 10K type strain sequencing project: providing services to taxonomists for standard genome sequencing and annotation.</title>
        <authorList>
            <consortium name="The Broad Institute Genomics Platform"/>
            <consortium name="The Broad Institute Genome Sequencing Center for Infectious Disease"/>
            <person name="Wu L."/>
            <person name="Ma J."/>
        </authorList>
    </citation>
    <scope>NUCLEOTIDE SEQUENCE [LARGE SCALE GENOMIC DNA]</scope>
    <source>
        <strain evidence="3 4">JCM 14546</strain>
    </source>
</reference>